<dbReference type="SUPFAM" id="SSF52833">
    <property type="entry name" value="Thioredoxin-like"/>
    <property type="match status" value="1"/>
</dbReference>
<dbReference type="Pfam" id="PF00462">
    <property type="entry name" value="Glutaredoxin"/>
    <property type="match status" value="1"/>
</dbReference>
<dbReference type="InterPro" id="IPR036249">
    <property type="entry name" value="Thioredoxin-like_sf"/>
</dbReference>
<name>A0A2M8LI87_9BACT</name>
<reference evidence="3" key="1">
    <citation type="submission" date="2017-09" db="EMBL/GenBank/DDBJ databases">
        <title>Depth-based differentiation of microbial function through sediment-hosted aquifers and enrichment of novel symbionts in the deep terrestrial subsurface.</title>
        <authorList>
            <person name="Probst A.J."/>
            <person name="Ladd B."/>
            <person name="Jarett J.K."/>
            <person name="Geller-Mcgrath D.E."/>
            <person name="Sieber C.M.K."/>
            <person name="Emerson J.B."/>
            <person name="Anantharaman K."/>
            <person name="Thomas B.C."/>
            <person name="Malmstrom R."/>
            <person name="Stieglmeier M."/>
            <person name="Klingl A."/>
            <person name="Woyke T."/>
            <person name="Ryan C.M."/>
            <person name="Banfield J.F."/>
        </authorList>
    </citation>
    <scope>NUCLEOTIDE SEQUENCE [LARGE SCALE GENOMIC DNA]</scope>
</reference>
<sequence length="78" mass="8763">MSVIVYSTPTCPFCKKVKSYLQEHQIEFTDIDVMGDQEQAAEMIKKSGQMGVPVIDVDGEIVIGFDEKKLKELIQPKS</sequence>
<comment type="caution">
    <text evidence="2">The sequence shown here is derived from an EMBL/GenBank/DDBJ whole genome shotgun (WGS) entry which is preliminary data.</text>
</comment>
<evidence type="ECO:0000259" key="1">
    <source>
        <dbReference type="Pfam" id="PF00462"/>
    </source>
</evidence>
<dbReference type="InterPro" id="IPR051548">
    <property type="entry name" value="Grx-like_ET"/>
</dbReference>
<dbReference type="InterPro" id="IPR002109">
    <property type="entry name" value="Glutaredoxin"/>
</dbReference>
<evidence type="ECO:0000313" key="2">
    <source>
        <dbReference type="EMBL" id="PJE77169.1"/>
    </source>
</evidence>
<dbReference type="InterPro" id="IPR011767">
    <property type="entry name" value="GLR_AS"/>
</dbReference>
<dbReference type="GO" id="GO:0045454">
    <property type="term" value="P:cell redox homeostasis"/>
    <property type="evidence" value="ECO:0007669"/>
    <property type="project" value="TreeGrafter"/>
</dbReference>
<dbReference type="AlphaFoldDB" id="A0A2M8LI87"/>
<accession>A0A2M8LI87</accession>
<gene>
    <name evidence="2" type="ORF">COV05_00980</name>
</gene>
<organism evidence="2 3">
    <name type="scientific">Candidatus Uhrbacteria bacterium CG10_big_fil_rev_8_21_14_0_10_48_16</name>
    <dbReference type="NCBI Taxonomy" id="1975038"/>
    <lineage>
        <taxon>Bacteria</taxon>
        <taxon>Candidatus Uhriibacteriota</taxon>
    </lineage>
</organism>
<evidence type="ECO:0000313" key="3">
    <source>
        <dbReference type="Proteomes" id="UP000231436"/>
    </source>
</evidence>
<dbReference type="Gene3D" id="3.40.30.10">
    <property type="entry name" value="Glutaredoxin"/>
    <property type="match status" value="1"/>
</dbReference>
<dbReference type="EMBL" id="PFEU01000006">
    <property type="protein sequence ID" value="PJE77169.1"/>
    <property type="molecule type" value="Genomic_DNA"/>
</dbReference>
<dbReference type="CDD" id="cd02976">
    <property type="entry name" value="NrdH"/>
    <property type="match status" value="1"/>
</dbReference>
<proteinExistence type="predicted"/>
<dbReference type="PANTHER" id="PTHR34386">
    <property type="entry name" value="GLUTAREDOXIN"/>
    <property type="match status" value="1"/>
</dbReference>
<dbReference type="PROSITE" id="PS51354">
    <property type="entry name" value="GLUTAREDOXIN_2"/>
    <property type="match status" value="1"/>
</dbReference>
<dbReference type="PROSITE" id="PS00195">
    <property type="entry name" value="GLUTAREDOXIN_1"/>
    <property type="match status" value="1"/>
</dbReference>
<protein>
    <submittedName>
        <fullName evidence="2">NrdH-redoxin</fullName>
    </submittedName>
</protein>
<dbReference type="PANTHER" id="PTHR34386:SF1">
    <property type="entry name" value="GLUTAREDOXIN-LIKE PROTEIN NRDH"/>
    <property type="match status" value="1"/>
</dbReference>
<dbReference type="Proteomes" id="UP000231436">
    <property type="component" value="Unassembled WGS sequence"/>
</dbReference>
<dbReference type="NCBIfam" id="TIGR02196">
    <property type="entry name" value="GlrX_YruB"/>
    <property type="match status" value="1"/>
</dbReference>
<feature type="domain" description="Glutaredoxin" evidence="1">
    <location>
        <begin position="3"/>
        <end position="62"/>
    </location>
</feature>
<dbReference type="InterPro" id="IPR011911">
    <property type="entry name" value="GlrX_YruB"/>
</dbReference>
<dbReference type="GO" id="GO:0009055">
    <property type="term" value="F:electron transfer activity"/>
    <property type="evidence" value="ECO:0007669"/>
    <property type="project" value="TreeGrafter"/>
</dbReference>